<evidence type="ECO:0000256" key="2">
    <source>
        <dbReference type="ARBA" id="ARBA00022448"/>
    </source>
</evidence>
<dbReference type="Gene3D" id="6.10.250.1580">
    <property type="match status" value="1"/>
</dbReference>
<evidence type="ECO:0000256" key="11">
    <source>
        <dbReference type="ARBA" id="ARBA00025198"/>
    </source>
</evidence>
<dbReference type="PANTHER" id="PTHR33445:SF1">
    <property type="entry name" value="ATP SYNTHASE SUBUNIT B"/>
    <property type="match status" value="1"/>
</dbReference>
<gene>
    <name evidence="13 17" type="primary">atpF</name>
    <name evidence="16" type="ORF">FFL34_07595</name>
    <name evidence="17" type="ORF">FH966_02975</name>
</gene>
<sequence length="154" mass="17524">MLTQLFFFLVLIALLRKFAWGPLMETMQKREDYVSGEIDAAEKSRAEAEKAQAEAKEQLKQTKQEAQQIIDDAKSAGAKQEREIVEAARREADRIKESAQEEIANEKEKALQALQDKVATLSVQIAGKVIEKELSTQDQEKLIDEYIKELGEER</sequence>
<evidence type="ECO:0000256" key="7">
    <source>
        <dbReference type="ARBA" id="ARBA00022989"/>
    </source>
</evidence>
<keyword evidence="8 13" id="KW-0406">Ion transport</keyword>
<dbReference type="Proteomes" id="UP000319280">
    <property type="component" value="Unassembled WGS sequence"/>
</dbReference>
<evidence type="ECO:0000313" key="16">
    <source>
        <dbReference type="EMBL" id="TMN23821.1"/>
    </source>
</evidence>
<evidence type="ECO:0000256" key="1">
    <source>
        <dbReference type="ARBA" id="ARBA00005513"/>
    </source>
</evidence>
<reference evidence="16 18" key="1">
    <citation type="submission" date="2019-05" db="EMBL/GenBank/DDBJ databases">
        <title>Genomic analysis of Lentibacillus sp. NKC220-2.</title>
        <authorList>
            <person name="Oh Y.J."/>
        </authorList>
    </citation>
    <scope>NUCLEOTIDE SEQUENCE [LARGE SCALE GENOMIC DNA]</scope>
    <source>
        <strain evidence="16 18">NKC220-2</strain>
    </source>
</reference>
<dbReference type="GO" id="GO:0045259">
    <property type="term" value="C:proton-transporting ATP synthase complex"/>
    <property type="evidence" value="ECO:0007669"/>
    <property type="project" value="UniProtKB-KW"/>
</dbReference>
<comment type="subcellular location">
    <subcellularLocation>
        <location evidence="13">Cell membrane</location>
        <topology evidence="13">Single-pass membrane protein</topology>
    </subcellularLocation>
    <subcellularLocation>
        <location evidence="12">Endomembrane system</location>
        <topology evidence="12">Single-pass membrane protein</topology>
    </subcellularLocation>
</comment>
<dbReference type="HAMAP" id="MF_01398">
    <property type="entry name" value="ATP_synth_b_bprime"/>
    <property type="match status" value="1"/>
</dbReference>
<keyword evidence="2 13" id="KW-0813">Transport</keyword>
<evidence type="ECO:0000256" key="13">
    <source>
        <dbReference type="HAMAP-Rule" id="MF_01398"/>
    </source>
</evidence>
<dbReference type="SUPFAM" id="SSF81573">
    <property type="entry name" value="F1F0 ATP synthase subunit B, membrane domain"/>
    <property type="match status" value="1"/>
</dbReference>
<evidence type="ECO:0000256" key="3">
    <source>
        <dbReference type="ARBA" id="ARBA00022475"/>
    </source>
</evidence>
<evidence type="ECO:0000256" key="5">
    <source>
        <dbReference type="ARBA" id="ARBA00022692"/>
    </source>
</evidence>
<feature type="coiled-coil region" evidence="15">
    <location>
        <begin position="38"/>
        <end position="124"/>
    </location>
</feature>
<evidence type="ECO:0000256" key="9">
    <source>
        <dbReference type="ARBA" id="ARBA00023136"/>
    </source>
</evidence>
<protein>
    <recommendedName>
        <fullName evidence="13">ATP synthase subunit b</fullName>
    </recommendedName>
    <alternativeName>
        <fullName evidence="13">ATP synthase F(0) sector subunit b</fullName>
    </alternativeName>
    <alternativeName>
        <fullName evidence="13">ATPase subunit I</fullName>
    </alternativeName>
    <alternativeName>
        <fullName evidence="13">F-type ATPase subunit b</fullName>
        <shortName evidence="13">F-ATPase subunit b</shortName>
    </alternativeName>
</protein>
<evidence type="ECO:0000256" key="6">
    <source>
        <dbReference type="ARBA" id="ARBA00022781"/>
    </source>
</evidence>
<dbReference type="GO" id="GO:0046961">
    <property type="term" value="F:proton-transporting ATPase activity, rotational mechanism"/>
    <property type="evidence" value="ECO:0007669"/>
    <property type="project" value="TreeGrafter"/>
</dbReference>
<dbReference type="InterPro" id="IPR028987">
    <property type="entry name" value="ATP_synth_B-like_membr_sf"/>
</dbReference>
<dbReference type="Proteomes" id="UP000306980">
    <property type="component" value="Unassembled WGS sequence"/>
</dbReference>
<reference evidence="17 19" key="2">
    <citation type="submission" date="2019-07" db="EMBL/GenBank/DDBJ databases">
        <title>Genomic analysis of Lentibacillus sp. NKC851-2.</title>
        <authorList>
            <person name="Oh Y.J."/>
        </authorList>
    </citation>
    <scope>NUCLEOTIDE SEQUENCE [LARGE SCALE GENOMIC DNA]</scope>
    <source>
        <strain evidence="17 19">NKC851-2</strain>
    </source>
</reference>
<dbReference type="Pfam" id="PF00430">
    <property type="entry name" value="ATP-synt_B"/>
    <property type="match status" value="1"/>
</dbReference>
<dbReference type="PANTHER" id="PTHR33445">
    <property type="entry name" value="ATP SYNTHASE SUBUNIT B', CHLOROPLASTIC"/>
    <property type="match status" value="1"/>
</dbReference>
<dbReference type="AlphaFoldDB" id="A0A549YMR5"/>
<name>A0A549YMR5_9BACI</name>
<evidence type="ECO:0000256" key="4">
    <source>
        <dbReference type="ARBA" id="ARBA00022547"/>
    </source>
</evidence>
<dbReference type="OrthoDB" id="282095at2"/>
<comment type="caution">
    <text evidence="17">The sequence shown here is derived from an EMBL/GenBank/DDBJ whole genome shotgun (WGS) entry which is preliminary data.</text>
</comment>
<keyword evidence="10 13" id="KW-0066">ATP synthesis</keyword>
<dbReference type="CDD" id="cd06503">
    <property type="entry name" value="ATP-synt_Fo_b"/>
    <property type="match status" value="1"/>
</dbReference>
<dbReference type="GO" id="GO:0005886">
    <property type="term" value="C:plasma membrane"/>
    <property type="evidence" value="ECO:0007669"/>
    <property type="project" value="UniProtKB-SubCell"/>
</dbReference>
<dbReference type="InterPro" id="IPR005864">
    <property type="entry name" value="ATP_synth_F0_bsu_bac"/>
</dbReference>
<keyword evidence="15" id="KW-0175">Coiled coil</keyword>
<keyword evidence="4 13" id="KW-0138">CF(0)</keyword>
<dbReference type="InterPro" id="IPR050059">
    <property type="entry name" value="ATP_synthase_B_chain"/>
</dbReference>
<keyword evidence="3 13" id="KW-1003">Cell membrane</keyword>
<dbReference type="NCBIfam" id="TIGR01144">
    <property type="entry name" value="ATP_synt_b"/>
    <property type="match status" value="1"/>
</dbReference>
<evidence type="ECO:0000313" key="19">
    <source>
        <dbReference type="Proteomes" id="UP000319280"/>
    </source>
</evidence>
<comment type="function">
    <text evidence="13">Component of the F(0) channel, it forms part of the peripheral stalk, linking F(1) to F(0).</text>
</comment>
<comment type="subunit">
    <text evidence="13">F-type ATPases have 2 components, F(1) - the catalytic core - and F(0) - the membrane proton channel. F(1) has five subunits: alpha(3), beta(3), gamma(1), delta(1), epsilon(1). F(0) has three main subunits: a(1), b(2) and c(10-14). The alpha and beta chains form an alternating ring which encloses part of the gamma chain. F(1) is attached to F(0) by a central stalk formed by the gamma and epsilon chains, while a peripheral stalk is formed by the delta and b chains.</text>
</comment>
<evidence type="ECO:0000256" key="12">
    <source>
        <dbReference type="ARBA" id="ARBA00037847"/>
    </source>
</evidence>
<evidence type="ECO:0000313" key="17">
    <source>
        <dbReference type="EMBL" id="TRM13171.1"/>
    </source>
</evidence>
<keyword evidence="6 13" id="KW-0375">Hydrogen ion transport</keyword>
<keyword evidence="7 13" id="KW-1133">Transmembrane helix</keyword>
<evidence type="ECO:0000256" key="15">
    <source>
        <dbReference type="SAM" id="Coils"/>
    </source>
</evidence>
<keyword evidence="19" id="KW-1185">Reference proteome</keyword>
<evidence type="ECO:0000256" key="8">
    <source>
        <dbReference type="ARBA" id="ARBA00023065"/>
    </source>
</evidence>
<dbReference type="GO" id="GO:0012505">
    <property type="term" value="C:endomembrane system"/>
    <property type="evidence" value="ECO:0007669"/>
    <property type="project" value="UniProtKB-SubCell"/>
</dbReference>
<accession>A0A5S3QRE3</accession>
<evidence type="ECO:0000256" key="14">
    <source>
        <dbReference type="RuleBase" id="RU003848"/>
    </source>
</evidence>
<keyword evidence="9 13" id="KW-0472">Membrane</keyword>
<dbReference type="GO" id="GO:0046933">
    <property type="term" value="F:proton-transporting ATP synthase activity, rotational mechanism"/>
    <property type="evidence" value="ECO:0007669"/>
    <property type="project" value="UniProtKB-UniRule"/>
</dbReference>
<evidence type="ECO:0000256" key="10">
    <source>
        <dbReference type="ARBA" id="ARBA00023310"/>
    </source>
</evidence>
<organism evidence="17 19">
    <name type="scientific">Lentibacillus cibarius</name>
    <dbReference type="NCBI Taxonomy" id="2583219"/>
    <lineage>
        <taxon>Bacteria</taxon>
        <taxon>Bacillati</taxon>
        <taxon>Bacillota</taxon>
        <taxon>Bacilli</taxon>
        <taxon>Bacillales</taxon>
        <taxon>Bacillaceae</taxon>
        <taxon>Lentibacillus</taxon>
    </lineage>
</organism>
<comment type="similarity">
    <text evidence="1 13 14">Belongs to the ATPase B chain family.</text>
</comment>
<comment type="function">
    <text evidence="11 13">F(1)F(0) ATP synthase produces ATP from ADP in the presence of a proton or sodium gradient. F-type ATPases consist of two structural domains, F(1) containing the extramembraneous catalytic core and F(0) containing the membrane proton channel, linked together by a central stalk and a peripheral stalk. During catalysis, ATP synthesis in the catalytic domain of F(1) is coupled via a rotary mechanism of the central stalk subunits to proton translocation.</text>
</comment>
<accession>A0A549YMR5</accession>
<dbReference type="EMBL" id="VCIA01000001">
    <property type="protein sequence ID" value="TMN23821.1"/>
    <property type="molecule type" value="Genomic_DNA"/>
</dbReference>
<evidence type="ECO:0000313" key="18">
    <source>
        <dbReference type="Proteomes" id="UP000306980"/>
    </source>
</evidence>
<keyword evidence="5 13" id="KW-0812">Transmembrane</keyword>
<dbReference type="EMBL" id="VJMZ01000001">
    <property type="protein sequence ID" value="TRM13171.1"/>
    <property type="molecule type" value="Genomic_DNA"/>
</dbReference>
<dbReference type="InterPro" id="IPR002146">
    <property type="entry name" value="ATP_synth_b/b'su_bac/chlpt"/>
</dbReference>
<proteinExistence type="inferred from homology"/>